<accession>A0A1G9T4D7</accession>
<dbReference type="EMBL" id="FNHS01000002">
    <property type="protein sequence ID" value="SDM42510.1"/>
    <property type="molecule type" value="Genomic_DNA"/>
</dbReference>
<dbReference type="AlphaFoldDB" id="A0A1G9T4D7"/>
<evidence type="ECO:0000313" key="2">
    <source>
        <dbReference type="Proteomes" id="UP000198704"/>
    </source>
</evidence>
<gene>
    <name evidence="1" type="ORF">SAMN05216360_10255</name>
</gene>
<evidence type="ECO:0000313" key="1">
    <source>
        <dbReference type="EMBL" id="SDM42510.1"/>
    </source>
</evidence>
<proteinExistence type="predicted"/>
<protein>
    <submittedName>
        <fullName evidence="1">Uncharacterized protein</fullName>
    </submittedName>
</protein>
<organism evidence="1 2">
    <name type="scientific">Methylobacterium phyllostachyos</name>
    <dbReference type="NCBI Taxonomy" id="582672"/>
    <lineage>
        <taxon>Bacteria</taxon>
        <taxon>Pseudomonadati</taxon>
        <taxon>Pseudomonadota</taxon>
        <taxon>Alphaproteobacteria</taxon>
        <taxon>Hyphomicrobiales</taxon>
        <taxon>Methylobacteriaceae</taxon>
        <taxon>Methylobacterium</taxon>
    </lineage>
</organism>
<reference evidence="2" key="1">
    <citation type="submission" date="2016-10" db="EMBL/GenBank/DDBJ databases">
        <authorList>
            <person name="Varghese N."/>
            <person name="Submissions S."/>
        </authorList>
    </citation>
    <scope>NUCLEOTIDE SEQUENCE [LARGE SCALE GENOMIC DNA]</scope>
    <source>
        <strain evidence="2">BL47</strain>
    </source>
</reference>
<dbReference type="STRING" id="582672.SAMN05216360_10255"/>
<keyword evidence="2" id="KW-1185">Reference proteome</keyword>
<sequence length="45" mass="4832">MSQERSAKAAFAFMTIQFVGANKLAEPALTSERCPPSAVCNKVET</sequence>
<dbReference type="Proteomes" id="UP000198704">
    <property type="component" value="Unassembled WGS sequence"/>
</dbReference>
<name>A0A1G9T4D7_9HYPH</name>